<dbReference type="Gene3D" id="3.80.10.10">
    <property type="entry name" value="Ribonuclease Inhibitor"/>
    <property type="match status" value="2"/>
</dbReference>
<gene>
    <name evidence="6" type="ORF">PVAND_016493</name>
</gene>
<proteinExistence type="predicted"/>
<dbReference type="PANTHER" id="PTHR24373:SF392">
    <property type="entry name" value="NEPHROCAN"/>
    <property type="match status" value="1"/>
</dbReference>
<keyword evidence="3" id="KW-0677">Repeat</keyword>
<feature type="domain" description="Farnesoic acid O-methyl transferase" evidence="5">
    <location>
        <begin position="401"/>
        <end position="525"/>
    </location>
</feature>
<dbReference type="SUPFAM" id="SSF52058">
    <property type="entry name" value="L domain-like"/>
    <property type="match status" value="1"/>
</dbReference>
<evidence type="ECO:0000313" key="7">
    <source>
        <dbReference type="Proteomes" id="UP001107558"/>
    </source>
</evidence>
<dbReference type="Pfam" id="PF13306">
    <property type="entry name" value="LRR_5"/>
    <property type="match status" value="1"/>
</dbReference>
<organism evidence="6 7">
    <name type="scientific">Polypedilum vanderplanki</name>
    <name type="common">Sleeping chironomid midge</name>
    <dbReference type="NCBI Taxonomy" id="319348"/>
    <lineage>
        <taxon>Eukaryota</taxon>
        <taxon>Metazoa</taxon>
        <taxon>Ecdysozoa</taxon>
        <taxon>Arthropoda</taxon>
        <taxon>Hexapoda</taxon>
        <taxon>Insecta</taxon>
        <taxon>Pterygota</taxon>
        <taxon>Neoptera</taxon>
        <taxon>Endopterygota</taxon>
        <taxon>Diptera</taxon>
        <taxon>Nematocera</taxon>
        <taxon>Chironomoidea</taxon>
        <taxon>Chironomidae</taxon>
        <taxon>Chironominae</taxon>
        <taxon>Polypedilum</taxon>
        <taxon>Polypedilum</taxon>
    </lineage>
</organism>
<dbReference type="InterPro" id="IPR032675">
    <property type="entry name" value="LRR_dom_sf"/>
</dbReference>
<dbReference type="OrthoDB" id="27267at2759"/>
<reference evidence="6" key="1">
    <citation type="submission" date="2021-03" db="EMBL/GenBank/DDBJ databases">
        <title>Chromosome level genome of the anhydrobiotic midge Polypedilum vanderplanki.</title>
        <authorList>
            <person name="Yoshida Y."/>
            <person name="Kikawada T."/>
            <person name="Gusev O."/>
        </authorList>
    </citation>
    <scope>NUCLEOTIDE SEQUENCE</scope>
    <source>
        <strain evidence="6">NIAS01</strain>
        <tissue evidence="6">Whole body or cell culture</tissue>
    </source>
</reference>
<evidence type="ECO:0000256" key="2">
    <source>
        <dbReference type="ARBA" id="ARBA00022729"/>
    </source>
</evidence>
<dbReference type="FunFam" id="3.80.10.10:FF:001164">
    <property type="entry name" value="GH01279p"/>
    <property type="match status" value="1"/>
</dbReference>
<dbReference type="InterPro" id="IPR022041">
    <property type="entry name" value="Methyltransf_FA"/>
</dbReference>
<dbReference type="InterPro" id="IPR003591">
    <property type="entry name" value="Leu-rich_rpt_typical-subtyp"/>
</dbReference>
<accession>A0A9J6BGC4</accession>
<dbReference type="Pfam" id="PF13855">
    <property type="entry name" value="LRR_8"/>
    <property type="match status" value="2"/>
</dbReference>
<dbReference type="InterPro" id="IPR050328">
    <property type="entry name" value="Dev_Immune_Receptor"/>
</dbReference>
<evidence type="ECO:0000256" key="3">
    <source>
        <dbReference type="ARBA" id="ARBA00022737"/>
    </source>
</evidence>
<dbReference type="EMBL" id="JADBJN010000004">
    <property type="protein sequence ID" value="KAG5668555.1"/>
    <property type="molecule type" value="Genomic_DNA"/>
</dbReference>
<dbReference type="SMART" id="SM00369">
    <property type="entry name" value="LRR_TYP"/>
    <property type="match status" value="9"/>
</dbReference>
<evidence type="ECO:0000256" key="4">
    <source>
        <dbReference type="SAM" id="SignalP"/>
    </source>
</evidence>
<dbReference type="PANTHER" id="PTHR24373">
    <property type="entry name" value="SLIT RELATED LEUCINE-RICH REPEAT NEURONAL PROTEIN"/>
    <property type="match status" value="1"/>
</dbReference>
<keyword evidence="2 4" id="KW-0732">Signal</keyword>
<keyword evidence="7" id="KW-1185">Reference proteome</keyword>
<dbReference type="Proteomes" id="UP001107558">
    <property type="component" value="Chromosome 4"/>
</dbReference>
<dbReference type="Pfam" id="PF12248">
    <property type="entry name" value="Methyltransf_FA"/>
    <property type="match status" value="1"/>
</dbReference>
<evidence type="ECO:0000259" key="5">
    <source>
        <dbReference type="Pfam" id="PF12248"/>
    </source>
</evidence>
<dbReference type="AlphaFoldDB" id="A0A9J6BGC4"/>
<keyword evidence="1" id="KW-0433">Leucine-rich repeat</keyword>
<dbReference type="PROSITE" id="PS51450">
    <property type="entry name" value="LRR"/>
    <property type="match status" value="4"/>
</dbReference>
<dbReference type="InterPro" id="IPR026906">
    <property type="entry name" value="LRR_5"/>
</dbReference>
<sequence>MKLIFIFLALICLSKAQIVSISCEFTPMTINNNQEYGCWLTISNSIGFDNFLIINGAHTFGFSNENVTILLREAGTTSIVPRIICDRFPNLKWAEFSNYRISSLSETSFGGCESLEVIELNQNSITEITDRIFERNSNLINLDLSGNLITSLSSSVFQNNQNLETVNFANNRLTSLPNEIFDNLTRLRILNLQTNQITSLENVFGSLPSLERLYLYENNLTVLAADSFGIMENLIYLDLSSNPLINIENGAFRSLGNLEYFYAIACQLRNLNSDSFEGLTGLLTLNLNFNELENLPTGIFRHFERLFYLSLWGNRLKTLKRDQFGDLSFLTSADFDNNVINAIERNVIEDATNLNALLLSENLCASGIFSNFSANRVQHMERLQRCFRNFELSIETTTDNNANYEYHSAPEPGIQFRVLTDNIIHIALSPSNTTQQPLVEIFIGTANNTRSSIRWNQEQEVALVPTPEIIRVGQWNGFRISWANHVVLVSREGEQFPFMVFTIAETFDVNFFGLRTPESRGEWSIQPVDL</sequence>
<name>A0A9J6BGC4_POLVA</name>
<dbReference type="InterPro" id="IPR001611">
    <property type="entry name" value="Leu-rich_rpt"/>
</dbReference>
<feature type="chain" id="PRO_5039922246" description="Farnesoic acid O-methyl transferase domain-containing protein" evidence="4">
    <location>
        <begin position="17"/>
        <end position="530"/>
    </location>
</feature>
<protein>
    <recommendedName>
        <fullName evidence="5">Farnesoic acid O-methyl transferase domain-containing protein</fullName>
    </recommendedName>
</protein>
<feature type="signal peptide" evidence="4">
    <location>
        <begin position="1"/>
        <end position="16"/>
    </location>
</feature>
<comment type="caution">
    <text evidence="6">The sequence shown here is derived from an EMBL/GenBank/DDBJ whole genome shotgun (WGS) entry which is preliminary data.</text>
</comment>
<evidence type="ECO:0000256" key="1">
    <source>
        <dbReference type="ARBA" id="ARBA00022614"/>
    </source>
</evidence>
<evidence type="ECO:0000313" key="6">
    <source>
        <dbReference type="EMBL" id="KAG5668555.1"/>
    </source>
</evidence>